<dbReference type="InterPro" id="IPR047216">
    <property type="entry name" value="Endonuclease_DUF559_bact"/>
</dbReference>
<protein>
    <recommendedName>
        <fullName evidence="1">DUF559 domain-containing protein</fullName>
    </recommendedName>
</protein>
<evidence type="ECO:0000313" key="2">
    <source>
        <dbReference type="EMBL" id="GAG50284.1"/>
    </source>
</evidence>
<dbReference type="AlphaFoldDB" id="X0Y339"/>
<name>X0Y339_9ZZZZ</name>
<reference evidence="2" key="1">
    <citation type="journal article" date="2014" name="Front. Microbiol.">
        <title>High frequency of phylogenetically diverse reductive dehalogenase-homologous genes in deep subseafloor sedimentary metagenomes.</title>
        <authorList>
            <person name="Kawai M."/>
            <person name="Futagami T."/>
            <person name="Toyoda A."/>
            <person name="Takaki Y."/>
            <person name="Nishi S."/>
            <person name="Hori S."/>
            <person name="Arai W."/>
            <person name="Tsubouchi T."/>
            <person name="Morono Y."/>
            <person name="Uchiyama I."/>
            <person name="Ito T."/>
            <person name="Fujiyama A."/>
            <person name="Inagaki F."/>
            <person name="Takami H."/>
        </authorList>
    </citation>
    <scope>NUCLEOTIDE SEQUENCE</scope>
    <source>
        <strain evidence="2">Expedition CK06-06</strain>
    </source>
</reference>
<dbReference type="InterPro" id="IPR007569">
    <property type="entry name" value="DUF559"/>
</dbReference>
<dbReference type="SUPFAM" id="SSF52980">
    <property type="entry name" value="Restriction endonuclease-like"/>
    <property type="match status" value="1"/>
</dbReference>
<evidence type="ECO:0000259" key="1">
    <source>
        <dbReference type="Pfam" id="PF04480"/>
    </source>
</evidence>
<dbReference type="InterPro" id="IPR011335">
    <property type="entry name" value="Restrct_endonuc-II-like"/>
</dbReference>
<dbReference type="PANTHER" id="PTHR38590:SF1">
    <property type="entry name" value="BLL0828 PROTEIN"/>
    <property type="match status" value="1"/>
</dbReference>
<accession>X0Y339</accession>
<sequence>QQGLKFRRQQIIEGFIVDFFCEKLRLVIEVDGEVHNQDEQIIHDRHRKNVFAARGIREVRFNNNEVLNNIDNVLEKISSYNKK</sequence>
<proteinExistence type="predicted"/>
<gene>
    <name evidence="2" type="ORF">S01H1_79090</name>
</gene>
<dbReference type="EMBL" id="BARS01053282">
    <property type="protein sequence ID" value="GAG50284.1"/>
    <property type="molecule type" value="Genomic_DNA"/>
</dbReference>
<dbReference type="Gene3D" id="3.40.960.10">
    <property type="entry name" value="VSR Endonuclease"/>
    <property type="match status" value="1"/>
</dbReference>
<comment type="caution">
    <text evidence="2">The sequence shown here is derived from an EMBL/GenBank/DDBJ whole genome shotgun (WGS) entry which is preliminary data.</text>
</comment>
<dbReference type="PANTHER" id="PTHR38590">
    <property type="entry name" value="BLL0828 PROTEIN"/>
    <property type="match status" value="1"/>
</dbReference>
<dbReference type="Pfam" id="PF04480">
    <property type="entry name" value="DUF559"/>
    <property type="match status" value="1"/>
</dbReference>
<organism evidence="2">
    <name type="scientific">marine sediment metagenome</name>
    <dbReference type="NCBI Taxonomy" id="412755"/>
    <lineage>
        <taxon>unclassified sequences</taxon>
        <taxon>metagenomes</taxon>
        <taxon>ecological metagenomes</taxon>
    </lineage>
</organism>
<dbReference type="CDD" id="cd01038">
    <property type="entry name" value="Endonuclease_DUF559"/>
    <property type="match status" value="1"/>
</dbReference>
<feature type="domain" description="DUF559" evidence="1">
    <location>
        <begin position="2"/>
        <end position="78"/>
    </location>
</feature>
<feature type="non-terminal residue" evidence="2">
    <location>
        <position position="1"/>
    </location>
</feature>